<name>A0ACC1RXJ4_9APHY</name>
<sequence>MDSHRKQEDEEVARSMRLTRDPPPSHTPTAEATSRTKLRNLFLKIAITVAAVCSKNSLDIKLIIVQAAQLPVSSVEPGTRASTSPPDSAKIITDAWDAHLITCAAVRARRDALDSLEDCSSLYVLFQFLFAQPPLLASALVVADYALVHSLESDPEIYQIVIPHMMQERTTYIRFLPLQEVHAPYDSAREHERTEQRRLGRARHQECAPGTITNIREIIVDYDQSRVGEALRSRSRKVGQLALGARCFVRPPIIASLRVQQQSFGRMFATILLTVAILAILHAAFSTYEHLSHLKALGRPEGSLPADIIIEAVLALILGTIGATMRSPQLREITWRSEMKERPLDEINPRMSFKTFAQQAGLITAEKDESKQ</sequence>
<dbReference type="EMBL" id="JANHOG010002065">
    <property type="protein sequence ID" value="KAJ3527768.1"/>
    <property type="molecule type" value="Genomic_DNA"/>
</dbReference>
<evidence type="ECO:0000313" key="1">
    <source>
        <dbReference type="EMBL" id="KAJ3527768.1"/>
    </source>
</evidence>
<proteinExistence type="predicted"/>
<protein>
    <submittedName>
        <fullName evidence="1">Uncharacterized protein</fullName>
    </submittedName>
</protein>
<accession>A0ACC1RXJ4</accession>
<evidence type="ECO:0000313" key="2">
    <source>
        <dbReference type="Proteomes" id="UP001148662"/>
    </source>
</evidence>
<comment type="caution">
    <text evidence="1">The sequence shown here is derived from an EMBL/GenBank/DDBJ whole genome shotgun (WGS) entry which is preliminary data.</text>
</comment>
<reference evidence="1" key="1">
    <citation type="submission" date="2022-07" db="EMBL/GenBank/DDBJ databases">
        <title>Genome Sequence of Phlebia brevispora.</title>
        <authorList>
            <person name="Buettner E."/>
        </authorList>
    </citation>
    <scope>NUCLEOTIDE SEQUENCE</scope>
    <source>
        <strain evidence="1">MPL23</strain>
    </source>
</reference>
<gene>
    <name evidence="1" type="ORF">NM688_g8084</name>
</gene>
<dbReference type="Proteomes" id="UP001148662">
    <property type="component" value="Unassembled WGS sequence"/>
</dbReference>
<organism evidence="1 2">
    <name type="scientific">Phlebia brevispora</name>
    <dbReference type="NCBI Taxonomy" id="194682"/>
    <lineage>
        <taxon>Eukaryota</taxon>
        <taxon>Fungi</taxon>
        <taxon>Dikarya</taxon>
        <taxon>Basidiomycota</taxon>
        <taxon>Agaricomycotina</taxon>
        <taxon>Agaricomycetes</taxon>
        <taxon>Polyporales</taxon>
        <taxon>Meruliaceae</taxon>
        <taxon>Phlebia</taxon>
    </lineage>
</organism>
<keyword evidence="2" id="KW-1185">Reference proteome</keyword>